<reference evidence="10 12" key="3">
    <citation type="journal article" date="2014" name="PLoS Genet.">
        <title>Phylogenetically driven sequencing of extremely halophilic archaea reveals strategies for static and dynamic osmo-response.</title>
        <authorList>
            <person name="Becker E.A."/>
            <person name="Seitzer P.M."/>
            <person name="Tritt A."/>
            <person name="Larsen D."/>
            <person name="Krusor M."/>
            <person name="Yao A.I."/>
            <person name="Wu D."/>
            <person name="Madern D."/>
            <person name="Eisen J.A."/>
            <person name="Darling A.E."/>
            <person name="Facciotti M.T."/>
        </authorList>
    </citation>
    <scope>NUCLEOTIDE SEQUENCE [LARGE SCALE GENOMIC DNA]</scope>
    <source>
        <strain evidence="10 12">DSM 15624</strain>
    </source>
</reference>
<evidence type="ECO:0000256" key="1">
    <source>
        <dbReference type="ARBA" id="ARBA00004651"/>
    </source>
</evidence>
<keyword evidence="5 8" id="KW-0812">Transmembrane</keyword>
<feature type="transmembrane region" description="Helical" evidence="8">
    <location>
        <begin position="260"/>
        <end position="282"/>
    </location>
</feature>
<proteinExistence type="inferred from homology"/>
<reference evidence="9" key="1">
    <citation type="submission" date="2012-02" db="EMBL/GenBank/DDBJ databases">
        <title>Complete sequence of plasmid 2 of Natrinema pellirubrum DSM 15624.</title>
        <authorList>
            <consortium name="US DOE Joint Genome Institute"/>
            <person name="Lucas S."/>
            <person name="Han J."/>
            <person name="Lapidus A."/>
            <person name="Cheng J.-F."/>
            <person name="Goodwin L."/>
            <person name="Pitluck S."/>
            <person name="Peters L."/>
            <person name="Teshima H."/>
            <person name="Detter J.C."/>
            <person name="Han C."/>
            <person name="Tapia R."/>
            <person name="Land M."/>
            <person name="Hauser L."/>
            <person name="Kyrpides N."/>
            <person name="Ivanova N."/>
            <person name="Pagani I."/>
            <person name="Sproer C."/>
            <person name="Anderson I."/>
            <person name="Woyke T."/>
        </authorList>
    </citation>
    <scope>NUCLEOTIDE SEQUENCE</scope>
    <source>
        <strain evidence="9">DSM 15624</strain>
        <plasmid evidence="9">pNATPE02</plasmid>
    </source>
</reference>
<keyword evidence="12" id="KW-1185">Reference proteome</keyword>
<keyword evidence="3" id="KW-0813">Transport</keyword>
<dbReference type="KEGG" id="npe:Natpe_4209"/>
<dbReference type="EMBL" id="CP003374">
    <property type="protein sequence ID" value="AGB33913.1"/>
    <property type="molecule type" value="Genomic_DNA"/>
</dbReference>
<keyword evidence="4" id="KW-1003">Cell membrane</keyword>
<dbReference type="Gene3D" id="1.20.1530.20">
    <property type="match status" value="1"/>
</dbReference>
<feature type="transmembrane region" description="Helical" evidence="8">
    <location>
        <begin position="128"/>
        <end position="147"/>
    </location>
</feature>
<dbReference type="GO" id="GO:0015297">
    <property type="term" value="F:antiporter activity"/>
    <property type="evidence" value="ECO:0007669"/>
    <property type="project" value="InterPro"/>
</dbReference>
<dbReference type="PATRIC" id="fig|797303.5.peg.4063"/>
<dbReference type="Proteomes" id="UP000010843">
    <property type="component" value="Plasmid pNATPE02"/>
</dbReference>
<dbReference type="GO" id="GO:0015105">
    <property type="term" value="F:arsenite transmembrane transporter activity"/>
    <property type="evidence" value="ECO:0007669"/>
    <property type="project" value="TreeGrafter"/>
</dbReference>
<feature type="transmembrane region" description="Helical" evidence="8">
    <location>
        <begin position="159"/>
        <end position="182"/>
    </location>
</feature>
<dbReference type="HOGENOM" id="CLU_022869_1_1_2"/>
<gene>
    <name evidence="9" type="ordered locus">Natpe_4209</name>
    <name evidence="10" type="ORF">C488_20472</name>
</gene>
<dbReference type="EMBL" id="AOIE01000123">
    <property type="protein sequence ID" value="ELY69100.1"/>
    <property type="molecule type" value="Genomic_DNA"/>
</dbReference>
<dbReference type="AlphaFoldDB" id="L0JSY2"/>
<organism evidence="9 11">
    <name type="scientific">Natrinema pellirubrum (strain DSM 15624 / CIP 106293 / JCM 10476 / NCIMB 786 / 157)</name>
    <dbReference type="NCBI Taxonomy" id="797303"/>
    <lineage>
        <taxon>Archaea</taxon>
        <taxon>Methanobacteriati</taxon>
        <taxon>Methanobacteriota</taxon>
        <taxon>Stenosarchaea group</taxon>
        <taxon>Halobacteria</taxon>
        <taxon>Halobacteriales</taxon>
        <taxon>Natrialbaceae</taxon>
        <taxon>Natrinema</taxon>
    </lineage>
</organism>
<evidence type="ECO:0000256" key="2">
    <source>
        <dbReference type="ARBA" id="ARBA00010110"/>
    </source>
</evidence>
<dbReference type="Proteomes" id="UP000011593">
    <property type="component" value="Unassembled WGS sequence"/>
</dbReference>
<feature type="transmembrane region" description="Helical" evidence="8">
    <location>
        <begin position="229"/>
        <end position="248"/>
    </location>
</feature>
<evidence type="ECO:0000256" key="7">
    <source>
        <dbReference type="ARBA" id="ARBA00023136"/>
    </source>
</evidence>
<evidence type="ECO:0000313" key="10">
    <source>
        <dbReference type="EMBL" id="ELY69100.1"/>
    </source>
</evidence>
<comment type="subcellular location">
    <subcellularLocation>
        <location evidence="1">Cell membrane</location>
        <topology evidence="1">Multi-pass membrane protein</topology>
    </subcellularLocation>
</comment>
<evidence type="ECO:0000256" key="8">
    <source>
        <dbReference type="SAM" id="Phobius"/>
    </source>
</evidence>
<keyword evidence="7 8" id="KW-0472">Membrane</keyword>
<dbReference type="GO" id="GO:0005886">
    <property type="term" value="C:plasma membrane"/>
    <property type="evidence" value="ECO:0007669"/>
    <property type="project" value="UniProtKB-SubCell"/>
</dbReference>
<protein>
    <submittedName>
        <fullName evidence="9">Arsenite efflux pump ACR3-like permease</fullName>
    </submittedName>
    <submittedName>
        <fullName evidence="10">Sodium symporter</fullName>
    </submittedName>
</protein>
<sequence length="364" mass="39503">MGTYDCSYHLYKTRVGLIDIGTGPSLRSSMTTLSKQWIQHNQVAIYAVAVLLAIGVGLGLPSASSVLEPLINPVLAVLLYVTFLEIPFVRIRRAFRNGRFMAAALGMNFVVVPVVVFGLTRFLPQEPVLLVGAFMVLLTPCIDYVITFTELADGDAEQITAATPALMLIQLLLLPLYLWLFMGQQVAEFIEAGPFIEAFVVIIALPLTLAWATEYWAEHSERGDQWQDTMGWLPVPMMGATLFVVIASQLPRVQDSIGQIASVVPVYVAFLVIMPLLGRFVAGVLGMEAGESRALVFTSVTRNSLVILPLALALPSGYALAPAVVVTQTLVELTGMVVLTRVVPAWLVPDSSDQLLDLDVGQSD</sequence>
<evidence type="ECO:0000313" key="9">
    <source>
        <dbReference type="EMBL" id="AGB33913.1"/>
    </source>
</evidence>
<accession>L0JSY2</accession>
<dbReference type="InterPro" id="IPR038770">
    <property type="entry name" value="Na+/solute_symporter_sf"/>
</dbReference>
<keyword evidence="9" id="KW-0614">Plasmid</keyword>
<comment type="similarity">
    <text evidence="2">Belongs to the arsenical resistance-3 (ACR3) (TC 2.A.59) family.</text>
</comment>
<geneLocation type="plasmid" evidence="9 11">
    <name>pNATPE02</name>
</geneLocation>
<evidence type="ECO:0000313" key="11">
    <source>
        <dbReference type="Proteomes" id="UP000010843"/>
    </source>
</evidence>
<evidence type="ECO:0000256" key="6">
    <source>
        <dbReference type="ARBA" id="ARBA00022989"/>
    </source>
</evidence>
<evidence type="ECO:0000256" key="5">
    <source>
        <dbReference type="ARBA" id="ARBA00022692"/>
    </source>
</evidence>
<feature type="transmembrane region" description="Helical" evidence="8">
    <location>
        <begin position="70"/>
        <end position="88"/>
    </location>
</feature>
<dbReference type="PANTHER" id="PTHR43057:SF1">
    <property type="entry name" value="ARSENICAL-RESISTANCE PROTEIN 3"/>
    <property type="match status" value="1"/>
</dbReference>
<dbReference type="PANTHER" id="PTHR43057">
    <property type="entry name" value="ARSENITE EFFLUX TRANSPORTER"/>
    <property type="match status" value="1"/>
</dbReference>
<feature type="transmembrane region" description="Helical" evidence="8">
    <location>
        <begin position="100"/>
        <end position="122"/>
    </location>
</feature>
<dbReference type="InterPro" id="IPR002657">
    <property type="entry name" value="BilAc:Na_symport/Acr3"/>
</dbReference>
<dbReference type="Pfam" id="PF01758">
    <property type="entry name" value="SBF"/>
    <property type="match status" value="1"/>
</dbReference>
<evidence type="ECO:0000313" key="12">
    <source>
        <dbReference type="Proteomes" id="UP000011593"/>
    </source>
</evidence>
<dbReference type="InterPro" id="IPR004706">
    <property type="entry name" value="Arsenical-R_Acr3"/>
</dbReference>
<evidence type="ECO:0000256" key="3">
    <source>
        <dbReference type="ARBA" id="ARBA00022448"/>
    </source>
</evidence>
<evidence type="ECO:0000256" key="4">
    <source>
        <dbReference type="ARBA" id="ARBA00022475"/>
    </source>
</evidence>
<reference evidence="11" key="2">
    <citation type="submission" date="2012-02" db="EMBL/GenBank/DDBJ databases">
        <title>Complete sequence of plasmid 2 of Natrinema pellirubrum DSM 15624.</title>
        <authorList>
            <person name="Lucas S."/>
            <person name="Han J."/>
            <person name="Lapidus A."/>
            <person name="Cheng J.-F."/>
            <person name="Goodwin L."/>
            <person name="Pitluck S."/>
            <person name="Peters L."/>
            <person name="Teshima H."/>
            <person name="Detter J.C."/>
            <person name="Han C."/>
            <person name="Tapia R."/>
            <person name="Land M."/>
            <person name="Hauser L."/>
            <person name="Kyrpides N."/>
            <person name="Ivanova N."/>
            <person name="Pagani I."/>
            <person name="Sproer C."/>
            <person name="Anderson I."/>
            <person name="Woyke T."/>
        </authorList>
    </citation>
    <scope>NUCLEOTIDE SEQUENCE [LARGE SCALE GENOMIC DNA]</scope>
    <source>
        <strain evidence="11">DSM 15624 / JCM 10476 / NCIMB 786</strain>
        <plasmid evidence="11">pNATPE02</plasmid>
    </source>
</reference>
<feature type="transmembrane region" description="Helical" evidence="8">
    <location>
        <begin position="194"/>
        <end position="217"/>
    </location>
</feature>
<dbReference type="GO" id="GO:0015104">
    <property type="term" value="F:antimonite transmembrane transporter activity"/>
    <property type="evidence" value="ECO:0007669"/>
    <property type="project" value="TreeGrafter"/>
</dbReference>
<name>L0JSY2_NATP1</name>
<feature type="transmembrane region" description="Helical" evidence="8">
    <location>
        <begin position="43"/>
        <end position="64"/>
    </location>
</feature>
<keyword evidence="6 8" id="KW-1133">Transmembrane helix</keyword>